<dbReference type="InterPro" id="IPR000571">
    <property type="entry name" value="Znf_CCCH"/>
</dbReference>
<evidence type="ECO:0000259" key="7">
    <source>
        <dbReference type="PROSITE" id="PS50103"/>
    </source>
</evidence>
<dbReference type="AlphaFoldDB" id="A0A9Q1QPH9"/>
<reference evidence="8" key="1">
    <citation type="submission" date="2022-04" db="EMBL/GenBank/DDBJ databases">
        <title>Carnegiea gigantea Genome sequencing and assembly v2.</title>
        <authorList>
            <person name="Copetti D."/>
            <person name="Sanderson M.J."/>
            <person name="Burquez A."/>
            <person name="Wojciechowski M.F."/>
        </authorList>
    </citation>
    <scope>NUCLEOTIDE SEQUENCE</scope>
    <source>
        <strain evidence="8">SGP5-SGP5p</strain>
        <tissue evidence="8">Aerial part</tissue>
    </source>
</reference>
<protein>
    <recommendedName>
        <fullName evidence="7">C3H1-type domain-containing protein</fullName>
    </recommendedName>
</protein>
<comment type="caution">
    <text evidence="8">The sequence shown here is derived from an EMBL/GenBank/DDBJ whole genome shotgun (WGS) entry which is preliminary data.</text>
</comment>
<evidence type="ECO:0000256" key="4">
    <source>
        <dbReference type="ARBA" id="ARBA00022833"/>
    </source>
</evidence>
<feature type="domain" description="C3H1-type" evidence="7">
    <location>
        <begin position="272"/>
        <end position="300"/>
    </location>
</feature>
<keyword evidence="2" id="KW-0677">Repeat</keyword>
<feature type="zinc finger region" description="C3H1-type" evidence="5">
    <location>
        <begin position="310"/>
        <end position="338"/>
    </location>
</feature>
<feature type="zinc finger region" description="C3H1-type" evidence="5">
    <location>
        <begin position="272"/>
        <end position="300"/>
    </location>
</feature>
<organism evidence="8 9">
    <name type="scientific">Carnegiea gigantea</name>
    <dbReference type="NCBI Taxonomy" id="171969"/>
    <lineage>
        <taxon>Eukaryota</taxon>
        <taxon>Viridiplantae</taxon>
        <taxon>Streptophyta</taxon>
        <taxon>Embryophyta</taxon>
        <taxon>Tracheophyta</taxon>
        <taxon>Spermatophyta</taxon>
        <taxon>Magnoliopsida</taxon>
        <taxon>eudicotyledons</taxon>
        <taxon>Gunneridae</taxon>
        <taxon>Pentapetalae</taxon>
        <taxon>Caryophyllales</taxon>
        <taxon>Cactineae</taxon>
        <taxon>Cactaceae</taxon>
        <taxon>Cactoideae</taxon>
        <taxon>Echinocereeae</taxon>
        <taxon>Carnegiea</taxon>
    </lineage>
</organism>
<dbReference type="Gene3D" id="4.10.1000.10">
    <property type="entry name" value="Zinc finger, CCCH-type"/>
    <property type="match status" value="2"/>
</dbReference>
<gene>
    <name evidence="8" type="ORF">Cgig2_031669</name>
</gene>
<keyword evidence="1 5" id="KW-0479">Metal-binding</keyword>
<dbReference type="EMBL" id="JAKOGI010000036">
    <property type="protein sequence ID" value="KAJ8447615.1"/>
    <property type="molecule type" value="Genomic_DNA"/>
</dbReference>
<evidence type="ECO:0000256" key="5">
    <source>
        <dbReference type="PROSITE-ProRule" id="PRU00723"/>
    </source>
</evidence>
<sequence>MQQESNSSSGNGMINMEQFSSPAQIRSAVANLINPPSYSSIFYQSASSEAPVTPPVSSNSHSVAGGGIATSFSAEAISSLSRLMSEHQELRSLHAHCVAQLQRAFKEAETLRQENTNLRVANHDLNLLIQAALQSQYQKAMFPDASDQYMPMSSLSERFGGLSIGEKKRECGASDEGFSNESPTSVIENNRSECQNVEAGRVTLPKSISVRSNAFLKMSQAAAGASGSTLGLGRGTAWVRAQNPVLGPQKVYVRGGSRKDGPIELEVYNQGMFKTELCNKWQESGTCPYGDHCQFAHGVAELRPVIRHPRYKTEVCRMVLAGDPCPYGHRCHFRHALTEQEKLMIPLRQPHHPPELG</sequence>
<name>A0A9Q1QPH9_9CARY</name>
<dbReference type="Proteomes" id="UP001153076">
    <property type="component" value="Unassembled WGS sequence"/>
</dbReference>
<feature type="compositionally biased region" description="Polar residues" evidence="6">
    <location>
        <begin position="177"/>
        <end position="191"/>
    </location>
</feature>
<keyword evidence="4 5" id="KW-0862">Zinc</keyword>
<evidence type="ECO:0000313" key="8">
    <source>
        <dbReference type="EMBL" id="KAJ8447615.1"/>
    </source>
</evidence>
<feature type="region of interest" description="Disordered" evidence="6">
    <location>
        <begin position="170"/>
        <end position="191"/>
    </location>
</feature>
<dbReference type="SUPFAM" id="SSF90229">
    <property type="entry name" value="CCCH zinc finger"/>
    <property type="match status" value="2"/>
</dbReference>
<keyword evidence="3 5" id="KW-0863">Zinc-finger</keyword>
<dbReference type="PANTHER" id="PTHR12547:SF162">
    <property type="entry name" value="ZINC FINGER CCCH DOMAIN-CONTAINING PROTEIN 15"/>
    <property type="match status" value="1"/>
</dbReference>
<proteinExistence type="predicted"/>
<evidence type="ECO:0000256" key="3">
    <source>
        <dbReference type="ARBA" id="ARBA00022771"/>
    </source>
</evidence>
<accession>A0A9Q1QPH9</accession>
<dbReference type="PROSITE" id="PS50103">
    <property type="entry name" value="ZF_C3H1"/>
    <property type="match status" value="2"/>
</dbReference>
<dbReference type="OrthoDB" id="410307at2759"/>
<dbReference type="FunFam" id="4.10.1000.10:FF:000002">
    <property type="entry name" value="Zinc finger protein 36, C3H1 type-like 1"/>
    <property type="match status" value="1"/>
</dbReference>
<feature type="domain" description="C3H1-type" evidence="7">
    <location>
        <begin position="310"/>
        <end position="338"/>
    </location>
</feature>
<dbReference type="FunFam" id="4.10.1000.10:FF:000001">
    <property type="entry name" value="zinc finger CCCH domain-containing protein 15-like"/>
    <property type="match status" value="1"/>
</dbReference>
<dbReference type="PANTHER" id="PTHR12547">
    <property type="entry name" value="CCCH ZINC FINGER/TIS11-RELATED"/>
    <property type="match status" value="1"/>
</dbReference>
<evidence type="ECO:0000256" key="6">
    <source>
        <dbReference type="SAM" id="MobiDB-lite"/>
    </source>
</evidence>
<dbReference type="InterPro" id="IPR036855">
    <property type="entry name" value="Znf_CCCH_sf"/>
</dbReference>
<evidence type="ECO:0000256" key="1">
    <source>
        <dbReference type="ARBA" id="ARBA00022723"/>
    </source>
</evidence>
<dbReference type="SMART" id="SM00356">
    <property type="entry name" value="ZnF_C3H1"/>
    <property type="match status" value="2"/>
</dbReference>
<evidence type="ECO:0000256" key="2">
    <source>
        <dbReference type="ARBA" id="ARBA00022737"/>
    </source>
</evidence>
<dbReference type="GO" id="GO:0008270">
    <property type="term" value="F:zinc ion binding"/>
    <property type="evidence" value="ECO:0007669"/>
    <property type="project" value="UniProtKB-KW"/>
</dbReference>
<evidence type="ECO:0000313" key="9">
    <source>
        <dbReference type="Proteomes" id="UP001153076"/>
    </source>
</evidence>
<dbReference type="Pfam" id="PF00642">
    <property type="entry name" value="zf-CCCH"/>
    <property type="match status" value="1"/>
</dbReference>
<keyword evidence="9" id="KW-1185">Reference proteome</keyword>
<dbReference type="InterPro" id="IPR045877">
    <property type="entry name" value="ZFP36-like"/>
</dbReference>
<dbReference type="GO" id="GO:0003729">
    <property type="term" value="F:mRNA binding"/>
    <property type="evidence" value="ECO:0007669"/>
    <property type="project" value="InterPro"/>
</dbReference>